<dbReference type="EMBL" id="JACIFP010000001">
    <property type="protein sequence ID" value="MBB4135610.1"/>
    <property type="molecule type" value="Genomic_DNA"/>
</dbReference>
<gene>
    <name evidence="1" type="ORF">BKA16_002162</name>
</gene>
<dbReference type="Proteomes" id="UP000551501">
    <property type="component" value="Unassembled WGS sequence"/>
</dbReference>
<proteinExistence type="predicted"/>
<sequence length="109" mass="11770">MALESNDAGHVVNLRVVAFVNDEHQTAIQDVEVRLDFDRDDPPTDDELADLLSGWGTEVAIGYIRGALADASSSVGLPALVLDPLYEFEEGEVEMTIAQARAREGADGR</sequence>
<reference evidence="1 2" key="1">
    <citation type="submission" date="2020-08" db="EMBL/GenBank/DDBJ databases">
        <title>Sequencing the genomes of 1000 actinobacteria strains.</title>
        <authorList>
            <person name="Klenk H.-P."/>
        </authorList>
    </citation>
    <scope>NUCLEOTIDE SEQUENCE [LARGE SCALE GENOMIC DNA]</scope>
    <source>
        <strain evidence="1 2">DSM 45298</strain>
    </source>
</reference>
<dbReference type="AlphaFoldDB" id="A0A840F5V0"/>
<accession>A0A840F5V0</accession>
<name>A0A840F5V0_9ACTN</name>
<evidence type="ECO:0000313" key="1">
    <source>
        <dbReference type="EMBL" id="MBB4135610.1"/>
    </source>
</evidence>
<comment type="caution">
    <text evidence="1">The sequence shown here is derived from an EMBL/GenBank/DDBJ whole genome shotgun (WGS) entry which is preliminary data.</text>
</comment>
<evidence type="ECO:0000313" key="2">
    <source>
        <dbReference type="Proteomes" id="UP000551501"/>
    </source>
</evidence>
<keyword evidence="2" id="KW-1185">Reference proteome</keyword>
<organism evidence="1 2">
    <name type="scientific">Gordonia humi</name>
    <dbReference type="NCBI Taxonomy" id="686429"/>
    <lineage>
        <taxon>Bacteria</taxon>
        <taxon>Bacillati</taxon>
        <taxon>Actinomycetota</taxon>
        <taxon>Actinomycetes</taxon>
        <taxon>Mycobacteriales</taxon>
        <taxon>Gordoniaceae</taxon>
        <taxon>Gordonia</taxon>
    </lineage>
</organism>
<protein>
    <submittedName>
        <fullName evidence="1">Uncharacterized protein</fullName>
    </submittedName>
</protein>
<dbReference type="RefSeq" id="WP_183370635.1">
    <property type="nucleotide sequence ID" value="NZ_BAABHL010000122.1"/>
</dbReference>